<keyword evidence="2" id="KW-0472">Membrane</keyword>
<keyword evidence="2" id="KW-1133">Transmembrane helix</keyword>
<evidence type="ECO:0000256" key="1">
    <source>
        <dbReference type="SAM" id="MobiDB-lite"/>
    </source>
</evidence>
<evidence type="ECO:0000313" key="4">
    <source>
        <dbReference type="Proteomes" id="UP000243589"/>
    </source>
</evidence>
<feature type="region of interest" description="Disordered" evidence="1">
    <location>
        <begin position="1"/>
        <end position="37"/>
    </location>
</feature>
<proteinExistence type="predicted"/>
<sequence>MAPAEHTDPTDPQQPNRKPTPEEWAQAFRTSQGRPPTVEEYRAALDRGEIHNDQHQSFEQFGEQLSSGFRNFSASAKDAYTTHVAPTVERSSAEAQDFLNKHGTQGSGKIGTFARWASFGLPAAALLAIISLFLPFAMVDILGDHGTLNFFSFSVMVSGRAFAGILVMLLCLGAIGTAIAAIITKKPILKLIAGGAGALAGLLGIFTVLARLPYVFSGMFPHVGLGLLVLMSLVLIAGGGLLAVEFFTQRGTKPPAAGQRPSGPADEVPPQSPHSPA</sequence>
<dbReference type="Proteomes" id="UP000243589">
    <property type="component" value="Unassembled WGS sequence"/>
</dbReference>
<protein>
    <submittedName>
        <fullName evidence="3">Uncharacterized protein</fullName>
    </submittedName>
</protein>
<name>A0A150HBI7_9MICO</name>
<accession>A0A150HBI7</accession>
<feature type="transmembrane region" description="Helical" evidence="2">
    <location>
        <begin position="119"/>
        <end position="142"/>
    </location>
</feature>
<feature type="transmembrane region" description="Helical" evidence="2">
    <location>
        <begin position="162"/>
        <end position="184"/>
    </location>
</feature>
<evidence type="ECO:0000256" key="2">
    <source>
        <dbReference type="SAM" id="Phobius"/>
    </source>
</evidence>
<dbReference type="AlphaFoldDB" id="A0A150HBI7"/>
<dbReference type="PATRIC" id="fig|479117.4.peg.386"/>
<dbReference type="EMBL" id="LQQC01000004">
    <property type="protein sequence ID" value="KXZ59456.1"/>
    <property type="molecule type" value="Genomic_DNA"/>
</dbReference>
<dbReference type="RefSeq" id="WP_062019809.1">
    <property type="nucleotide sequence ID" value="NZ_LQQC01000004.1"/>
</dbReference>
<comment type="caution">
    <text evidence="3">The sequence shown here is derived from an EMBL/GenBank/DDBJ whole genome shotgun (WGS) entry which is preliminary data.</text>
</comment>
<keyword evidence="4" id="KW-1185">Reference proteome</keyword>
<keyword evidence="2" id="KW-0812">Transmembrane</keyword>
<feature type="region of interest" description="Disordered" evidence="1">
    <location>
        <begin position="253"/>
        <end position="277"/>
    </location>
</feature>
<organism evidence="3 4">
    <name type="scientific">Brevibacterium ravenspurgense</name>
    <dbReference type="NCBI Taxonomy" id="479117"/>
    <lineage>
        <taxon>Bacteria</taxon>
        <taxon>Bacillati</taxon>
        <taxon>Actinomycetota</taxon>
        <taxon>Actinomycetes</taxon>
        <taxon>Micrococcales</taxon>
        <taxon>Brevibacteriaceae</taxon>
        <taxon>Brevibacterium</taxon>
    </lineage>
</organism>
<feature type="transmembrane region" description="Helical" evidence="2">
    <location>
        <begin position="191"/>
        <end position="210"/>
    </location>
</feature>
<gene>
    <name evidence="3" type="ORF">Bravens_00390</name>
</gene>
<reference evidence="3 4" key="1">
    <citation type="submission" date="2016-01" db="EMBL/GenBank/DDBJ databases">
        <title>Use of Whole Genome Sequencing to ascertain that Brevibacterium massiliense (Roux, Raoult 2009) is a later heterotypic synonym of Brevibacterium ravenspurgense (Mages 2008).</title>
        <authorList>
            <person name="Bernier A.-M."/>
            <person name="Burdz T."/>
            <person name="Huynh C."/>
            <person name="Pachecho A.L."/>
            <person name="Wiebe D."/>
            <person name="Bonner C."/>
            <person name="Bernard K."/>
        </authorList>
    </citation>
    <scope>NUCLEOTIDE SEQUENCE [LARGE SCALE GENOMIC DNA]</scope>
    <source>
        <strain evidence="3 4">CCUG56047</strain>
    </source>
</reference>
<feature type="transmembrane region" description="Helical" evidence="2">
    <location>
        <begin position="222"/>
        <end position="244"/>
    </location>
</feature>
<evidence type="ECO:0000313" key="3">
    <source>
        <dbReference type="EMBL" id="KXZ59456.1"/>
    </source>
</evidence>